<dbReference type="EMBL" id="LR824021">
    <property type="protein sequence ID" value="CAD0202873.1"/>
    <property type="molecule type" value="Genomic_DNA"/>
</dbReference>
<keyword evidence="2" id="KW-0963">Cytoplasm</keyword>
<protein>
    <submittedName>
        <fullName evidence="7">Uncharacterized protein</fullName>
    </submittedName>
</protein>
<dbReference type="PANTHER" id="PTHR23402:SF1">
    <property type="entry name" value="PYROGLUTAMYL-PEPTIDASE I"/>
    <property type="match status" value="1"/>
</dbReference>
<feature type="region of interest" description="Disordered" evidence="6">
    <location>
        <begin position="1"/>
        <end position="57"/>
    </location>
</feature>
<dbReference type="SUPFAM" id="SSF53182">
    <property type="entry name" value="Pyrrolidone carboxyl peptidase (pyroglutamate aminopeptidase)"/>
    <property type="match status" value="1"/>
</dbReference>
<feature type="compositionally biased region" description="Polar residues" evidence="6">
    <location>
        <begin position="14"/>
        <end position="24"/>
    </location>
</feature>
<keyword evidence="5" id="KW-0788">Thiol protease</keyword>
<name>A0A9N8PZ37_CHRIL</name>
<evidence type="ECO:0000256" key="5">
    <source>
        <dbReference type="ARBA" id="ARBA00022807"/>
    </source>
</evidence>
<dbReference type="GO" id="GO:0006508">
    <property type="term" value="P:proteolysis"/>
    <property type="evidence" value="ECO:0007669"/>
    <property type="project" value="UniProtKB-KW"/>
</dbReference>
<dbReference type="Pfam" id="PF01470">
    <property type="entry name" value="Peptidase_C15"/>
    <property type="match status" value="1"/>
</dbReference>
<evidence type="ECO:0000256" key="2">
    <source>
        <dbReference type="ARBA" id="ARBA00022490"/>
    </source>
</evidence>
<evidence type="ECO:0000256" key="4">
    <source>
        <dbReference type="ARBA" id="ARBA00022801"/>
    </source>
</evidence>
<feature type="compositionally biased region" description="Polar residues" evidence="6">
    <location>
        <begin position="35"/>
        <end position="49"/>
    </location>
</feature>
<dbReference type="AlphaFoldDB" id="A0A9N8PZ37"/>
<dbReference type="InterPro" id="IPR000816">
    <property type="entry name" value="Peptidase_C15"/>
</dbReference>
<comment type="similarity">
    <text evidence="1">Belongs to the peptidase C15 family.</text>
</comment>
<dbReference type="GO" id="GO:0016920">
    <property type="term" value="F:pyroglutamyl-peptidase activity"/>
    <property type="evidence" value="ECO:0007669"/>
    <property type="project" value="InterPro"/>
</dbReference>
<sequence>MATELLRSPAQLDRTGTNGNQLRQFPTPARRRYTGNLQDTDGLRFNQQNHRSRPKKELWEWQSDARGSAQNRPPAICRTELWVDTPPASGPAAAIASSGLGAIPLLELSTLIKTAAANTRKILILINNNYDAYEMEDTFDMITRKVLLTGFAPFAGLENNPSWDGVDAITKEEVEMKFNIVLAKEQIQVLYTHVDELVPKLWEEFQPDLTIHVGVSDQTDCFLLETQANKCGYEIGDVNDYCPPGYQCIANGPEQIETRLNVHVLCQEFNTEPPMEDLQIKVSDCAGNYLCEYLYYTSLCQDPSKTLFIHVPMEYTTEQIARGLERILEIALLQLQRRDLYYYD</sequence>
<dbReference type="PRINTS" id="PR00706">
    <property type="entry name" value="PYROGLUPTASE"/>
</dbReference>
<accession>A0A9N8PZ37</accession>
<dbReference type="Proteomes" id="UP001154114">
    <property type="component" value="Chromosome 18"/>
</dbReference>
<reference evidence="7" key="1">
    <citation type="submission" date="2021-12" db="EMBL/GenBank/DDBJ databases">
        <authorList>
            <person name="King R."/>
        </authorList>
    </citation>
    <scope>NUCLEOTIDE SEQUENCE</scope>
</reference>
<dbReference type="Gene3D" id="3.40.630.20">
    <property type="entry name" value="Peptidase C15, pyroglutamyl peptidase I-like"/>
    <property type="match status" value="1"/>
</dbReference>
<evidence type="ECO:0000256" key="1">
    <source>
        <dbReference type="ARBA" id="ARBA00006641"/>
    </source>
</evidence>
<proteinExistence type="inferred from homology"/>
<gene>
    <name evidence="7" type="ORF">CINC_LOCUS4531</name>
</gene>
<keyword evidence="8" id="KW-1185">Reference proteome</keyword>
<dbReference type="GO" id="GO:0005829">
    <property type="term" value="C:cytosol"/>
    <property type="evidence" value="ECO:0007669"/>
    <property type="project" value="InterPro"/>
</dbReference>
<organism evidence="7 8">
    <name type="scientific">Chrysodeixis includens</name>
    <name type="common">Soybean looper</name>
    <name type="synonym">Pseudoplusia includens</name>
    <dbReference type="NCBI Taxonomy" id="689277"/>
    <lineage>
        <taxon>Eukaryota</taxon>
        <taxon>Metazoa</taxon>
        <taxon>Ecdysozoa</taxon>
        <taxon>Arthropoda</taxon>
        <taxon>Hexapoda</taxon>
        <taxon>Insecta</taxon>
        <taxon>Pterygota</taxon>
        <taxon>Neoptera</taxon>
        <taxon>Endopterygota</taxon>
        <taxon>Lepidoptera</taxon>
        <taxon>Glossata</taxon>
        <taxon>Ditrysia</taxon>
        <taxon>Noctuoidea</taxon>
        <taxon>Noctuidae</taxon>
        <taxon>Plusiinae</taxon>
        <taxon>Chrysodeixis</taxon>
    </lineage>
</organism>
<evidence type="ECO:0000313" key="8">
    <source>
        <dbReference type="Proteomes" id="UP001154114"/>
    </source>
</evidence>
<dbReference type="OrthoDB" id="407146at2759"/>
<dbReference type="PANTHER" id="PTHR23402">
    <property type="entry name" value="PROTEASE FAMILY C15 PYROGLUTAMYL-PEPTIDASE I-RELATED"/>
    <property type="match status" value="1"/>
</dbReference>
<dbReference type="InterPro" id="IPR016125">
    <property type="entry name" value="Peptidase_C15-like"/>
</dbReference>
<dbReference type="InterPro" id="IPR036440">
    <property type="entry name" value="Peptidase_C15-like_sf"/>
</dbReference>
<evidence type="ECO:0000313" key="7">
    <source>
        <dbReference type="EMBL" id="CAD0202873.1"/>
    </source>
</evidence>
<keyword evidence="4" id="KW-0378">Hydrolase</keyword>
<evidence type="ECO:0000256" key="3">
    <source>
        <dbReference type="ARBA" id="ARBA00022670"/>
    </source>
</evidence>
<keyword evidence="3" id="KW-0645">Protease</keyword>
<evidence type="ECO:0000256" key="6">
    <source>
        <dbReference type="SAM" id="MobiDB-lite"/>
    </source>
</evidence>